<proteinExistence type="predicted"/>
<dbReference type="EMBL" id="BMML01000002">
    <property type="protein sequence ID" value="GGM95000.1"/>
    <property type="molecule type" value="Genomic_DNA"/>
</dbReference>
<protein>
    <submittedName>
        <fullName evidence="2">Toxin</fullName>
    </submittedName>
</protein>
<organism evidence="2 3">
    <name type="scientific">Streptomyces fuscichromogenes</name>
    <dbReference type="NCBI Taxonomy" id="1324013"/>
    <lineage>
        <taxon>Bacteria</taxon>
        <taxon>Bacillati</taxon>
        <taxon>Actinomycetota</taxon>
        <taxon>Actinomycetes</taxon>
        <taxon>Kitasatosporales</taxon>
        <taxon>Streptomycetaceae</taxon>
        <taxon>Streptomyces</taxon>
    </lineage>
</organism>
<comment type="caution">
    <text evidence="2">The sequence shown here is derived from an EMBL/GenBank/DDBJ whole genome shotgun (WGS) entry which is preliminary data.</text>
</comment>
<dbReference type="Pfam" id="PF04149">
    <property type="entry name" value="DUF397"/>
    <property type="match status" value="3"/>
</dbReference>
<reference evidence="2" key="1">
    <citation type="journal article" date="2014" name="Int. J. Syst. Evol. Microbiol.">
        <title>Complete genome sequence of Corynebacterium casei LMG S-19264T (=DSM 44701T), isolated from a smear-ripened cheese.</title>
        <authorList>
            <consortium name="US DOE Joint Genome Institute (JGI-PGF)"/>
            <person name="Walter F."/>
            <person name="Albersmeier A."/>
            <person name="Kalinowski J."/>
            <person name="Ruckert C."/>
        </authorList>
    </citation>
    <scope>NUCLEOTIDE SEQUENCE</scope>
    <source>
        <strain evidence="2">CGMCC 4.7110</strain>
    </source>
</reference>
<gene>
    <name evidence="2" type="ORF">GCM10011578_014230</name>
</gene>
<feature type="domain" description="DUF397" evidence="1">
    <location>
        <begin position="7"/>
        <end position="25"/>
    </location>
</feature>
<dbReference type="Proteomes" id="UP000653411">
    <property type="component" value="Unassembled WGS sequence"/>
</dbReference>
<feature type="domain" description="DUF397" evidence="1">
    <location>
        <begin position="27"/>
        <end position="44"/>
    </location>
</feature>
<keyword evidence="3" id="KW-1185">Reference proteome</keyword>
<reference evidence="2" key="2">
    <citation type="submission" date="2020-09" db="EMBL/GenBank/DDBJ databases">
        <authorList>
            <person name="Sun Q."/>
            <person name="Zhou Y."/>
        </authorList>
    </citation>
    <scope>NUCLEOTIDE SEQUENCE</scope>
    <source>
        <strain evidence="2">CGMCC 4.7110</strain>
    </source>
</reference>
<evidence type="ECO:0000259" key="1">
    <source>
        <dbReference type="Pfam" id="PF04149"/>
    </source>
</evidence>
<evidence type="ECO:0000313" key="2">
    <source>
        <dbReference type="EMBL" id="GGM95000.1"/>
    </source>
</evidence>
<dbReference type="RefSeq" id="WP_189261690.1">
    <property type="nucleotide sequence ID" value="NZ_BMML01000002.1"/>
</dbReference>
<name>A0A917UJV8_9ACTN</name>
<feature type="domain" description="DUF397" evidence="1">
    <location>
        <begin position="47"/>
        <end position="98"/>
    </location>
</feature>
<accession>A0A917UJV8</accession>
<dbReference type="AlphaFoldDB" id="A0A917UJV8"/>
<evidence type="ECO:0000313" key="3">
    <source>
        <dbReference type="Proteomes" id="UP000653411"/>
    </source>
</evidence>
<dbReference type="InterPro" id="IPR007278">
    <property type="entry name" value="DUF397"/>
</dbReference>
<sequence length="100" mass="10587">MSTSNLSWFKSSYSSGGDGDCVEVALSWHKSSYSSASGDNCVEVSLSWPKSVYSIGGSGDCVDVGTRPATIHIRDSKNRQGPQLTVSPDAWAGFLTHAGR</sequence>